<dbReference type="SUPFAM" id="SSF53448">
    <property type="entry name" value="Nucleotide-diphospho-sugar transferases"/>
    <property type="match status" value="1"/>
</dbReference>
<name>A0A1F7I142_9BACT</name>
<gene>
    <name evidence="2" type="ORF">A3F03_03745</name>
</gene>
<dbReference type="EMBL" id="MGAC01000047">
    <property type="protein sequence ID" value="OGK37101.1"/>
    <property type="molecule type" value="Genomic_DNA"/>
</dbReference>
<dbReference type="PANTHER" id="PTHR48090:SF7">
    <property type="entry name" value="RFBJ PROTEIN"/>
    <property type="match status" value="1"/>
</dbReference>
<sequence length="254" mass="28936">MLFKKLSIVIPLYNEENTINECLRRVLAAPAYDLKKEIIVIDDGSDDSSFENLVEFVKKKFNKSKIIDKSATLTKTISLMVLQNKTNLGKGASLKLGFSRSTGDLVVIQDADLEYNPAEYRQLLEPFLQNQADVVYGSRFISHRPHRVLYFWHYLANVFLTTLSNCCTNLNLSDMETGYKAFRGDLIRSIAPRLQSMKFGFEPEITARIAKIAKVKIYEVGISYSGRTYEEGKKIGWLDGLRTLGEIIYFSLFS</sequence>
<dbReference type="InterPro" id="IPR050256">
    <property type="entry name" value="Glycosyltransferase_2"/>
</dbReference>
<evidence type="ECO:0000259" key="1">
    <source>
        <dbReference type="Pfam" id="PF00535"/>
    </source>
</evidence>
<dbReference type="Pfam" id="PF00535">
    <property type="entry name" value="Glycos_transf_2"/>
    <property type="match status" value="1"/>
</dbReference>
<dbReference type="AlphaFoldDB" id="A0A1F7I142"/>
<evidence type="ECO:0000313" key="3">
    <source>
        <dbReference type="Proteomes" id="UP000176803"/>
    </source>
</evidence>
<reference evidence="2 3" key="1">
    <citation type="journal article" date="2016" name="Nat. Commun.">
        <title>Thousands of microbial genomes shed light on interconnected biogeochemical processes in an aquifer system.</title>
        <authorList>
            <person name="Anantharaman K."/>
            <person name="Brown C.T."/>
            <person name="Hug L.A."/>
            <person name="Sharon I."/>
            <person name="Castelle C.J."/>
            <person name="Probst A.J."/>
            <person name="Thomas B.C."/>
            <person name="Singh A."/>
            <person name="Wilkins M.J."/>
            <person name="Karaoz U."/>
            <person name="Brodie E.L."/>
            <person name="Williams K.H."/>
            <person name="Hubbard S.S."/>
            <person name="Banfield J.F."/>
        </authorList>
    </citation>
    <scope>NUCLEOTIDE SEQUENCE [LARGE SCALE GENOMIC DNA]</scope>
</reference>
<protein>
    <recommendedName>
        <fullName evidence="1">Glycosyltransferase 2-like domain-containing protein</fullName>
    </recommendedName>
</protein>
<comment type="caution">
    <text evidence="2">The sequence shown here is derived from an EMBL/GenBank/DDBJ whole genome shotgun (WGS) entry which is preliminary data.</text>
</comment>
<dbReference type="InterPro" id="IPR001173">
    <property type="entry name" value="Glyco_trans_2-like"/>
</dbReference>
<dbReference type="PANTHER" id="PTHR48090">
    <property type="entry name" value="UNDECAPRENYL-PHOSPHATE 4-DEOXY-4-FORMAMIDO-L-ARABINOSE TRANSFERASE-RELATED"/>
    <property type="match status" value="1"/>
</dbReference>
<dbReference type="InterPro" id="IPR029044">
    <property type="entry name" value="Nucleotide-diphossugar_trans"/>
</dbReference>
<organism evidence="2 3">
    <name type="scientific">Candidatus Roizmanbacteria bacterium RIFCSPHIGHO2_12_FULL_41_11</name>
    <dbReference type="NCBI Taxonomy" id="1802052"/>
    <lineage>
        <taxon>Bacteria</taxon>
        <taxon>Candidatus Roizmaniibacteriota</taxon>
    </lineage>
</organism>
<dbReference type="Gene3D" id="3.90.550.10">
    <property type="entry name" value="Spore Coat Polysaccharide Biosynthesis Protein SpsA, Chain A"/>
    <property type="match status" value="1"/>
</dbReference>
<proteinExistence type="predicted"/>
<dbReference type="Proteomes" id="UP000176803">
    <property type="component" value="Unassembled WGS sequence"/>
</dbReference>
<feature type="domain" description="Glycosyltransferase 2-like" evidence="1">
    <location>
        <begin position="7"/>
        <end position="187"/>
    </location>
</feature>
<accession>A0A1F7I142</accession>
<dbReference type="CDD" id="cd04179">
    <property type="entry name" value="DPM_DPG-synthase_like"/>
    <property type="match status" value="1"/>
</dbReference>
<evidence type="ECO:0000313" key="2">
    <source>
        <dbReference type="EMBL" id="OGK37101.1"/>
    </source>
</evidence>